<keyword evidence="1" id="KW-0560">Oxidoreductase</keyword>
<comment type="cofactor">
    <cofactor evidence="1">
        <name>Cu cation</name>
        <dbReference type="ChEBI" id="CHEBI:23378"/>
    </cofactor>
    <text evidence="1">Contains 1 topaquinone per subunit.</text>
</comment>
<protein>
    <recommendedName>
        <fullName evidence="1">Amine oxidase</fullName>
        <ecNumber evidence="1">1.4.3.-</ecNumber>
    </recommendedName>
</protein>
<dbReference type="PANTHER" id="PTHR10638:SF69">
    <property type="entry name" value="AMINE OXIDASE [COPPER-CONTAINING] GAMMA 1-RELATED"/>
    <property type="match status" value="1"/>
</dbReference>
<dbReference type="Gene3D" id="3.10.450.40">
    <property type="match status" value="1"/>
</dbReference>
<sequence length="130" mass="14301">MTTKSAPHHPLDPLTIQEISKVRAILSSYEPFASSFPAIQFHSLSPDKNQVLAWKKGDPFPPRKAFVIALLNGKSHRVTVDVDSSQVTEHNIHTGSGYPTLSIDDMSTALRVTLSDAEFNQSVTNRSCLI</sequence>
<evidence type="ECO:0000256" key="1">
    <source>
        <dbReference type="RuleBase" id="RU000672"/>
    </source>
</evidence>
<dbReference type="EMBL" id="JANJYI010000001">
    <property type="protein sequence ID" value="KAK2664780.1"/>
    <property type="molecule type" value="Genomic_DNA"/>
</dbReference>
<accession>A0AAE0CV98</accession>
<comment type="PTM">
    <text evidence="1">Topaquinone (TPQ) is generated by copper-dependent autoxidation of a specific tyrosyl residue.</text>
</comment>
<keyword evidence="4" id="KW-1185">Reference proteome</keyword>
<name>A0AAE0CV98_9ROSI</name>
<dbReference type="PANTHER" id="PTHR10638">
    <property type="entry name" value="COPPER AMINE OXIDASE"/>
    <property type="match status" value="1"/>
</dbReference>
<comment type="caution">
    <text evidence="3">The sequence shown here is derived from an EMBL/GenBank/DDBJ whole genome shotgun (WGS) entry which is preliminary data.</text>
</comment>
<keyword evidence="1" id="KW-0801">TPQ</keyword>
<keyword evidence="1" id="KW-0186">Copper</keyword>
<feature type="domain" description="Copper amine oxidase N2-terminal" evidence="2">
    <location>
        <begin position="9"/>
        <end position="91"/>
    </location>
</feature>
<dbReference type="Pfam" id="PF02727">
    <property type="entry name" value="Cu_amine_oxidN2"/>
    <property type="match status" value="1"/>
</dbReference>
<evidence type="ECO:0000313" key="4">
    <source>
        <dbReference type="Proteomes" id="UP001280121"/>
    </source>
</evidence>
<comment type="similarity">
    <text evidence="1">Belongs to the copper/topaquinone oxidase family.</text>
</comment>
<dbReference type="GO" id="GO:0005507">
    <property type="term" value="F:copper ion binding"/>
    <property type="evidence" value="ECO:0007669"/>
    <property type="project" value="InterPro"/>
</dbReference>
<dbReference type="InterPro" id="IPR000269">
    <property type="entry name" value="Cu_amine_oxidase"/>
</dbReference>
<dbReference type="GO" id="GO:0048038">
    <property type="term" value="F:quinone binding"/>
    <property type="evidence" value="ECO:0007669"/>
    <property type="project" value="InterPro"/>
</dbReference>
<dbReference type="SUPFAM" id="SSF54416">
    <property type="entry name" value="Amine oxidase N-terminal region"/>
    <property type="match status" value="1"/>
</dbReference>
<evidence type="ECO:0000313" key="3">
    <source>
        <dbReference type="EMBL" id="KAK2664780.1"/>
    </source>
</evidence>
<keyword evidence="1" id="KW-0479">Metal-binding</keyword>
<reference evidence="3" key="1">
    <citation type="journal article" date="2023" name="Plant J.">
        <title>Genome sequences and population genomics provide insights into the demographic history, inbreeding, and mutation load of two 'living fossil' tree species of Dipteronia.</title>
        <authorList>
            <person name="Feng Y."/>
            <person name="Comes H.P."/>
            <person name="Chen J."/>
            <person name="Zhu S."/>
            <person name="Lu R."/>
            <person name="Zhang X."/>
            <person name="Li P."/>
            <person name="Qiu J."/>
            <person name="Olsen K.M."/>
            <person name="Qiu Y."/>
        </authorList>
    </citation>
    <scope>NUCLEOTIDE SEQUENCE</scope>
    <source>
        <strain evidence="3">KIB01</strain>
    </source>
</reference>
<organism evidence="3 4">
    <name type="scientific">Dipteronia dyeriana</name>
    <dbReference type="NCBI Taxonomy" id="168575"/>
    <lineage>
        <taxon>Eukaryota</taxon>
        <taxon>Viridiplantae</taxon>
        <taxon>Streptophyta</taxon>
        <taxon>Embryophyta</taxon>
        <taxon>Tracheophyta</taxon>
        <taxon>Spermatophyta</taxon>
        <taxon>Magnoliopsida</taxon>
        <taxon>eudicotyledons</taxon>
        <taxon>Gunneridae</taxon>
        <taxon>Pentapetalae</taxon>
        <taxon>rosids</taxon>
        <taxon>malvids</taxon>
        <taxon>Sapindales</taxon>
        <taxon>Sapindaceae</taxon>
        <taxon>Hippocastanoideae</taxon>
        <taxon>Acereae</taxon>
        <taxon>Dipteronia</taxon>
    </lineage>
</organism>
<dbReference type="GO" id="GO:0009308">
    <property type="term" value="P:amine metabolic process"/>
    <property type="evidence" value="ECO:0007669"/>
    <property type="project" value="UniProtKB-UniRule"/>
</dbReference>
<evidence type="ECO:0000259" key="2">
    <source>
        <dbReference type="Pfam" id="PF02727"/>
    </source>
</evidence>
<gene>
    <name evidence="3" type="ORF">Ddye_003354</name>
</gene>
<dbReference type="AlphaFoldDB" id="A0AAE0CV98"/>
<proteinExistence type="inferred from homology"/>
<dbReference type="Proteomes" id="UP001280121">
    <property type="component" value="Unassembled WGS sequence"/>
</dbReference>
<dbReference type="GO" id="GO:0008131">
    <property type="term" value="F:primary methylamine oxidase activity"/>
    <property type="evidence" value="ECO:0007669"/>
    <property type="project" value="InterPro"/>
</dbReference>
<dbReference type="EC" id="1.4.3.-" evidence="1"/>
<dbReference type="InterPro" id="IPR015800">
    <property type="entry name" value="Cu_amine_oxidase_N2"/>
</dbReference>
<dbReference type="InterPro" id="IPR016182">
    <property type="entry name" value="Cu_amine_oxidase_N-reg"/>
</dbReference>